<sequence length="325" mass="33587">MMRVLASIALTAAFIHAQGGIGLGPPVLPDVLSTLLEAYKPLLTDYAMSDLPATIGNCNEANPPLPCTETGNMYDTQSTFYQVRARWVSGLNTMRLTDLKMTFDDAGAMTLALQANFAQLPVSLLVKGCGGFLGCAMVLDNAKSCCGSDKAVAMVATAKCSETYPFITGFALTEAKITPAINVEIDIFGKPFKVADATPSIETGLKDAAGKFLATKGLDLFNNQVKQLFGDKIYCSQRSKDAQTTTVAPTTTKVPTTTVATTTKAPATTVTTPPTVTDASSAGNTTSPGPSPTSTALKPVPTSAVSTALLASTALAVAVVVANGV</sequence>
<proteinExistence type="predicted"/>
<evidence type="ECO:0000313" key="3">
    <source>
        <dbReference type="EMBL" id="RQM27444.1"/>
    </source>
</evidence>
<dbReference type="EMBL" id="MZMZ02002061">
    <property type="protein sequence ID" value="RQM27444.1"/>
    <property type="molecule type" value="Genomic_DNA"/>
</dbReference>
<gene>
    <name evidence="3" type="ORF">B5M09_001289</name>
</gene>
<name>A0A3R8DHJ2_APHAT</name>
<evidence type="ECO:0000256" key="1">
    <source>
        <dbReference type="SAM" id="MobiDB-lite"/>
    </source>
</evidence>
<feature type="signal peptide" evidence="2">
    <location>
        <begin position="1"/>
        <end position="17"/>
    </location>
</feature>
<dbReference type="VEuPathDB" id="FungiDB:H257_13574"/>
<evidence type="ECO:0008006" key="5">
    <source>
        <dbReference type="Google" id="ProtNLM"/>
    </source>
</evidence>
<organism evidence="3 4">
    <name type="scientific">Aphanomyces astaci</name>
    <name type="common">Crayfish plague agent</name>
    <dbReference type="NCBI Taxonomy" id="112090"/>
    <lineage>
        <taxon>Eukaryota</taxon>
        <taxon>Sar</taxon>
        <taxon>Stramenopiles</taxon>
        <taxon>Oomycota</taxon>
        <taxon>Saprolegniomycetes</taxon>
        <taxon>Saprolegniales</taxon>
        <taxon>Verrucalvaceae</taxon>
        <taxon>Aphanomyces</taxon>
    </lineage>
</organism>
<feature type="region of interest" description="Disordered" evidence="1">
    <location>
        <begin position="264"/>
        <end position="299"/>
    </location>
</feature>
<reference evidence="3" key="1">
    <citation type="submission" date="2018-07" db="EMBL/GenBank/DDBJ databases">
        <title>Annotation of Aphanomyces astaci genome assembly.</title>
        <authorList>
            <person name="Studholme D.J."/>
        </authorList>
    </citation>
    <scope>NUCLEOTIDE SEQUENCE [LARGE SCALE GENOMIC DNA]</scope>
    <source>
        <strain evidence="3">Pc</strain>
    </source>
</reference>
<feature type="chain" id="PRO_5018789563" description="Secreted protein" evidence="2">
    <location>
        <begin position="18"/>
        <end position="325"/>
    </location>
</feature>
<evidence type="ECO:0000313" key="4">
    <source>
        <dbReference type="Proteomes" id="UP000284702"/>
    </source>
</evidence>
<protein>
    <recommendedName>
        <fullName evidence="5">Secreted protein</fullName>
    </recommendedName>
</protein>
<keyword evidence="2" id="KW-0732">Signal</keyword>
<accession>A0A3R8DHJ2</accession>
<comment type="caution">
    <text evidence="3">The sequence shown here is derived from an EMBL/GenBank/DDBJ whole genome shotgun (WGS) entry which is preliminary data.</text>
</comment>
<dbReference type="AlphaFoldDB" id="A0A3R8DHJ2"/>
<evidence type="ECO:0000256" key="2">
    <source>
        <dbReference type="SAM" id="SignalP"/>
    </source>
</evidence>
<dbReference type="Proteomes" id="UP000284702">
    <property type="component" value="Unassembled WGS sequence"/>
</dbReference>
<keyword evidence="4" id="KW-1185">Reference proteome</keyword>